<name>A0ACC0GSA5_9ERIC</name>
<dbReference type="EMBL" id="CM045766">
    <property type="protein sequence ID" value="KAI8002396.1"/>
    <property type="molecule type" value="Genomic_DNA"/>
</dbReference>
<evidence type="ECO:0000313" key="1">
    <source>
        <dbReference type="EMBL" id="KAI8002396.1"/>
    </source>
</evidence>
<evidence type="ECO:0000313" key="2">
    <source>
        <dbReference type="Proteomes" id="UP001060215"/>
    </source>
</evidence>
<gene>
    <name evidence="1" type="ORF">LOK49_LG08G02820</name>
</gene>
<protein>
    <submittedName>
        <fullName evidence="1">Protein ACCELERATED CELL DEATH 6</fullName>
    </submittedName>
</protein>
<organism evidence="1 2">
    <name type="scientific">Camellia lanceoleosa</name>
    <dbReference type="NCBI Taxonomy" id="1840588"/>
    <lineage>
        <taxon>Eukaryota</taxon>
        <taxon>Viridiplantae</taxon>
        <taxon>Streptophyta</taxon>
        <taxon>Embryophyta</taxon>
        <taxon>Tracheophyta</taxon>
        <taxon>Spermatophyta</taxon>
        <taxon>Magnoliopsida</taxon>
        <taxon>eudicotyledons</taxon>
        <taxon>Gunneridae</taxon>
        <taxon>Pentapetalae</taxon>
        <taxon>asterids</taxon>
        <taxon>Ericales</taxon>
        <taxon>Theaceae</taxon>
        <taxon>Camellia</taxon>
    </lineage>
</organism>
<comment type="caution">
    <text evidence="1">The sequence shown here is derived from an EMBL/GenBank/DDBJ whole genome shotgun (WGS) entry which is preliminary data.</text>
</comment>
<reference evidence="1 2" key="1">
    <citation type="journal article" date="2022" name="Plant J.">
        <title>Chromosome-level genome of Camellia lanceoleosa provides a valuable resource for understanding genome evolution and self-incompatibility.</title>
        <authorList>
            <person name="Gong W."/>
            <person name="Xiao S."/>
            <person name="Wang L."/>
            <person name="Liao Z."/>
            <person name="Chang Y."/>
            <person name="Mo W."/>
            <person name="Hu G."/>
            <person name="Li W."/>
            <person name="Zhao G."/>
            <person name="Zhu H."/>
            <person name="Hu X."/>
            <person name="Ji K."/>
            <person name="Xiang X."/>
            <person name="Song Q."/>
            <person name="Yuan D."/>
            <person name="Jin S."/>
            <person name="Zhang L."/>
        </authorList>
    </citation>
    <scope>NUCLEOTIDE SEQUENCE [LARGE SCALE GENOMIC DNA]</scope>
    <source>
        <strain evidence="1">SQ_2022a</strain>
    </source>
</reference>
<dbReference type="Proteomes" id="UP001060215">
    <property type="component" value="Chromosome 9"/>
</dbReference>
<sequence length="544" mass="61755">MEGFLGNGALKRVIPKLIEEGWDDVPTLKLMKSEDMDAINMTQQQKDHEEVESGGGAAMEMLRATNKDNDTALHMAVRHRHYLRVVEWLTKEDPEFTHPPNNAKETPLYLATERQCNDMVSMILKNCTSPAYGGPKGQTALHVAITHRCEGSTKLLLEWMPYLIKETDEYGWIPLHYAARYGNEDGVKRILEKDKSMAYITTDQEGDEMTALHIAAAHGNVDVMEELLLCCPDCWEMVNGKGQNVVHIALEMGQKNVTKYILKKSWIIYLINQKDIEGNTPLHLLATLIGSKNLDDPWMELWCHSSGDGNAPNNNNLTPEDIRWAPTEDDYFIKSWNITGRNIVRIDQDFIPKLKKKWRENREKKETEVQEKRKLRLEENNRRVQTHLIVATLIATVTFAAGFTMPGGYDGNQGPEQGMPVLLRAAAFQAFVITNTIAMICSISAGFLYASASFYNEVKKQEHRHLIAFWLILVAMGAMVLAFITGTYAVLSHSLGIAITACIVGSFSFFILIPKVFKLYNYEYITDPDSAIFWEEMRTSYQYT</sequence>
<accession>A0ACC0GSA5</accession>
<keyword evidence="2" id="KW-1185">Reference proteome</keyword>
<proteinExistence type="predicted"/>